<dbReference type="EMBL" id="AP009384">
    <property type="protein sequence ID" value="BAF87656.1"/>
    <property type="molecule type" value="Genomic_DNA"/>
</dbReference>
<reference evidence="2 3" key="6">
    <citation type="journal article" date="2011" name="Appl. Environ. Microbiol.">
        <title>Involvement of the azorhizobial chromosome partition gene (parA) in the onset of bacteroid differentiation during Sesbania rostrata stem nodule development.</title>
        <authorList>
            <person name="Liu CT."/>
            <person name="Lee KB."/>
            <person name="Wang YS."/>
            <person name="Peng MH."/>
            <person name="Lee KT."/>
            <person name="Suzuki S."/>
            <person name="Suzuki T."/>
            <person name="Oyaizu H."/>
        </authorList>
    </citation>
    <scope>NUCLEOTIDE SEQUENCE [LARGE SCALE GENOMIC DNA]</scope>
    <source>
        <strain evidence="3">ATCC 43989 / DSM 5975 / JCM 20966 / LMG 6465 / NBRC 14845 / NCIMB 13405 / ORS 571</strain>
    </source>
</reference>
<dbReference type="RefSeq" id="WP_012170186.1">
    <property type="nucleotide sequence ID" value="NC_009937.1"/>
</dbReference>
<accession>A8I3V5</accession>
<dbReference type="KEGG" id="azc:AZC_1658"/>
<proteinExistence type="predicted"/>
<dbReference type="AlphaFoldDB" id="A8I3V5"/>
<evidence type="ECO:0000313" key="2">
    <source>
        <dbReference type="EMBL" id="BAF87656.1"/>
    </source>
</evidence>
<sequence>MSLSDADALVHGGDDGAGRHSYAFRPRMIGAATRVVLDTRGAEGLLEWTVGATSGRTPLRDITRLRLRHELGQLGSSNFALLIEGRGLPRLRIGSVSRTGLTAVKDHGPAFIAFLNALHAALLRDSGRVRYEAGLPRWRWGGMLALSACCAAAICWLAALAFSEGQGTSALLIVGLSLVLAFPLAETLWRNRPGPYEPDALPQRLLPSVKPGKD</sequence>
<dbReference type="STRING" id="438753.AZC_1658"/>
<evidence type="ECO:0000256" key="1">
    <source>
        <dbReference type="SAM" id="Phobius"/>
    </source>
</evidence>
<keyword evidence="3" id="KW-1185">Reference proteome</keyword>
<reference evidence="3" key="2">
    <citation type="submission" date="2007-04" db="EMBL/GenBank/DDBJ databases">
        <title>Complete genome sequence of the nitrogen-fixing bacterium Azorhizobium caulinodans ORS571.</title>
        <authorList>
            <person name="Lee K.B."/>
            <person name="Backer P.D."/>
            <person name="Aono T."/>
            <person name="Liu C.T."/>
            <person name="Suzuki S."/>
            <person name="Suzuki T."/>
            <person name="Kaneko T."/>
            <person name="Yamada M."/>
            <person name="Tabata S."/>
            <person name="Kupfer D.M."/>
            <person name="Najar F.Z."/>
            <person name="Wiley G.B."/>
            <person name="Roe B."/>
            <person name="Binnewies T."/>
            <person name="Ussery D."/>
            <person name="Vereecke D."/>
            <person name="Gevers D."/>
            <person name="Holsters M."/>
            <person name="Oyaizu H."/>
        </authorList>
    </citation>
    <scope>NUCLEOTIDE SEQUENCE [LARGE SCALE GENOMIC DNA]</scope>
    <source>
        <strain evidence="3">ATCC 43989 / DSM 5975 / JCM 20966 / LMG 6465 / NBRC 14845 / NCIMB 13405 / ORS 571</strain>
    </source>
</reference>
<evidence type="ECO:0008006" key="4">
    <source>
        <dbReference type="Google" id="ProtNLM"/>
    </source>
</evidence>
<reference evidence="2 3" key="1">
    <citation type="journal article" date="2007" name="Appl. Environ. Microbiol.">
        <title>Rhizobial factors required for stem nodule maturation and maintenance in Sesbania rostrata-Azorhizobium caulinodans ORS571 symbiosis.</title>
        <authorList>
            <person name="Suzuki S."/>
            <person name="Aono T."/>
            <person name="Lee KB."/>
            <person name="Suzuki T."/>
            <person name="Liu CT."/>
            <person name="Miwa H."/>
            <person name="Wakao S."/>
            <person name="Iki T."/>
            <person name="Oyaizu H."/>
        </authorList>
    </citation>
    <scope>NUCLEOTIDE SEQUENCE [LARGE SCALE GENOMIC DNA]</scope>
    <source>
        <strain evidence="3">ATCC 43989 / DSM 5975 / JCM 20966 / LMG 6465 / NBRC 14845 / NCIMB 13405 / ORS 571</strain>
    </source>
</reference>
<feature type="transmembrane region" description="Helical" evidence="1">
    <location>
        <begin position="168"/>
        <end position="185"/>
    </location>
</feature>
<dbReference type="Proteomes" id="UP000000270">
    <property type="component" value="Chromosome"/>
</dbReference>
<name>A8I3V5_AZOC5</name>
<dbReference type="eggNOG" id="ENOG5032V6Z">
    <property type="taxonomic scope" value="Bacteria"/>
</dbReference>
<organism evidence="2 3">
    <name type="scientific">Azorhizobium caulinodans (strain ATCC 43989 / DSM 5975 / JCM 20966 / LMG 6465 / NBRC 14845 / NCIMB 13405 / ORS 571)</name>
    <dbReference type="NCBI Taxonomy" id="438753"/>
    <lineage>
        <taxon>Bacteria</taxon>
        <taxon>Pseudomonadati</taxon>
        <taxon>Pseudomonadota</taxon>
        <taxon>Alphaproteobacteria</taxon>
        <taxon>Hyphomicrobiales</taxon>
        <taxon>Xanthobacteraceae</taxon>
        <taxon>Azorhizobium</taxon>
    </lineage>
</organism>
<dbReference type="HOGENOM" id="CLU_119030_0_0_5"/>
<reference evidence="2 3" key="5">
    <citation type="journal article" date="2010" name="Appl. Environ. Microbiol.">
        <title>phrR-like gene praR of Azorhizobium caulinodans ORS571 is essential for symbiosis with Sesbania rostrata and is involved in expression of reb genes.</title>
        <authorList>
            <person name="Akiba N."/>
            <person name="Aono T."/>
            <person name="Toyazaki H."/>
            <person name="Sato S."/>
            <person name="Oyaizu H."/>
        </authorList>
    </citation>
    <scope>NUCLEOTIDE SEQUENCE [LARGE SCALE GENOMIC DNA]</scope>
    <source>
        <strain evidence="3">ATCC 43989 / DSM 5975 / JCM 20966 / LMG 6465 / NBRC 14845 / NCIMB 13405 / ORS 571</strain>
    </source>
</reference>
<keyword evidence="1" id="KW-0812">Transmembrane</keyword>
<keyword evidence="1" id="KW-1133">Transmembrane helix</keyword>
<reference evidence="2 3" key="3">
    <citation type="journal article" date="2008" name="BMC Genomics">
        <title>The genome of the versatile nitrogen fixer Azorhizobium caulinodans ORS571.</title>
        <authorList>
            <person name="Lee KB."/>
            <person name="Backer P.D."/>
            <person name="Aono T."/>
            <person name="Liu CT."/>
            <person name="Suzuki S."/>
            <person name="Suzuki T."/>
            <person name="Kaneko T."/>
            <person name="Yamada M."/>
            <person name="Tabata S."/>
            <person name="Kupfer D.M."/>
            <person name="Najar F.Z."/>
            <person name="Wiley G.B."/>
            <person name="Roe B."/>
            <person name="Binnewies T.T."/>
            <person name="Ussery D.W."/>
            <person name="D'Haeze W."/>
            <person name="Herder J.D."/>
            <person name="Gevers D."/>
            <person name="Vereecke D."/>
            <person name="Holsters M."/>
            <person name="Oyaizu H."/>
        </authorList>
    </citation>
    <scope>NUCLEOTIDE SEQUENCE [LARGE SCALE GENOMIC DNA]</scope>
    <source>
        <strain evidence="3">ATCC 43989 / DSM 5975 / JCM 20966 / LMG 6465 / NBRC 14845 / NCIMB 13405 / ORS 571</strain>
    </source>
</reference>
<gene>
    <name evidence="2" type="ordered locus">AZC_1658</name>
</gene>
<feature type="transmembrane region" description="Helical" evidence="1">
    <location>
        <begin position="140"/>
        <end position="162"/>
    </location>
</feature>
<reference evidence="2 3" key="4">
    <citation type="journal article" date="2009" name="Appl. Environ. Microbiol.">
        <title>Comparative genome-wide transcriptional profiling of Azorhizobium caulinodans ORS571 grown under free-living and symbiotic conditions.</title>
        <authorList>
            <person name="Tsukada S."/>
            <person name="Aono T."/>
            <person name="Akiba N."/>
            <person name="Lee KB."/>
            <person name="Liu CT."/>
            <person name="Toyazaki H."/>
            <person name="Oyaizu H."/>
        </authorList>
    </citation>
    <scope>NUCLEOTIDE SEQUENCE [LARGE SCALE GENOMIC DNA]</scope>
    <source>
        <strain evidence="3">ATCC 43989 / DSM 5975 / JCM 20966 / LMG 6465 / NBRC 14845 / NCIMB 13405 / ORS 571</strain>
    </source>
</reference>
<keyword evidence="1" id="KW-0472">Membrane</keyword>
<protein>
    <recommendedName>
        <fullName evidence="4">Transmembrane protein</fullName>
    </recommendedName>
</protein>
<evidence type="ECO:0000313" key="3">
    <source>
        <dbReference type="Proteomes" id="UP000000270"/>
    </source>
</evidence>